<sequence length="221" mass="25548">MGIIYLGFSVYNVNKTLLRPILIIMSGILWYNVYKNSTKVIRILTFRYDAMIINSLRRVAKSIKAKLRIMKYFNILSSFLFIAQLICTIIDILYGITDIENKDFNLIIFNAFVEITHAIAVGGICILYIPKSRITLFEIEDFGNTDNAYDVVPMYEARIENVGDEVDSIKPFVMIVPSNEEKNEDYRYKEILIAVPMIQKYARPSLDELHESLLPARINEN</sequence>
<reference evidence="2 3" key="1">
    <citation type="submission" date="2016-11" db="EMBL/GenBank/DDBJ databases">
        <title>The macronuclear genome of Stentor coeruleus: a giant cell with tiny introns.</title>
        <authorList>
            <person name="Slabodnick M."/>
            <person name="Ruby J.G."/>
            <person name="Reiff S.B."/>
            <person name="Swart E.C."/>
            <person name="Gosai S."/>
            <person name="Prabakaran S."/>
            <person name="Witkowska E."/>
            <person name="Larue G.E."/>
            <person name="Fisher S."/>
            <person name="Freeman R.M."/>
            <person name="Gunawardena J."/>
            <person name="Chu W."/>
            <person name="Stover N.A."/>
            <person name="Gregory B.D."/>
            <person name="Nowacki M."/>
            <person name="Derisi J."/>
            <person name="Roy S.W."/>
            <person name="Marshall W.F."/>
            <person name="Sood P."/>
        </authorList>
    </citation>
    <scope>NUCLEOTIDE SEQUENCE [LARGE SCALE GENOMIC DNA]</scope>
    <source>
        <strain evidence="2">WM001</strain>
    </source>
</reference>
<keyword evidence="1" id="KW-0812">Transmembrane</keyword>
<evidence type="ECO:0000313" key="2">
    <source>
        <dbReference type="EMBL" id="OMJ68122.1"/>
    </source>
</evidence>
<organism evidence="2 3">
    <name type="scientific">Stentor coeruleus</name>
    <dbReference type="NCBI Taxonomy" id="5963"/>
    <lineage>
        <taxon>Eukaryota</taxon>
        <taxon>Sar</taxon>
        <taxon>Alveolata</taxon>
        <taxon>Ciliophora</taxon>
        <taxon>Postciliodesmatophora</taxon>
        <taxon>Heterotrichea</taxon>
        <taxon>Heterotrichida</taxon>
        <taxon>Stentoridae</taxon>
        <taxon>Stentor</taxon>
    </lineage>
</organism>
<feature type="transmembrane region" description="Helical" evidence="1">
    <location>
        <begin position="106"/>
        <end position="129"/>
    </location>
</feature>
<gene>
    <name evidence="2" type="ORF">SteCoe_34527</name>
</gene>
<feature type="transmembrane region" description="Helical" evidence="1">
    <location>
        <begin position="72"/>
        <end position="94"/>
    </location>
</feature>
<proteinExistence type="predicted"/>
<dbReference type="AlphaFoldDB" id="A0A1R2AUJ2"/>
<keyword evidence="3" id="KW-1185">Reference proteome</keyword>
<evidence type="ECO:0000256" key="1">
    <source>
        <dbReference type="SAM" id="Phobius"/>
    </source>
</evidence>
<protein>
    <submittedName>
        <fullName evidence="2">Uncharacterized protein</fullName>
    </submittedName>
</protein>
<keyword evidence="1" id="KW-1133">Transmembrane helix</keyword>
<name>A0A1R2AUJ2_9CILI</name>
<feature type="transmembrane region" description="Helical" evidence="1">
    <location>
        <begin position="17"/>
        <end position="34"/>
    </location>
</feature>
<dbReference type="EMBL" id="MPUH01001382">
    <property type="protein sequence ID" value="OMJ68122.1"/>
    <property type="molecule type" value="Genomic_DNA"/>
</dbReference>
<keyword evidence="1" id="KW-0472">Membrane</keyword>
<comment type="caution">
    <text evidence="2">The sequence shown here is derived from an EMBL/GenBank/DDBJ whole genome shotgun (WGS) entry which is preliminary data.</text>
</comment>
<dbReference type="Proteomes" id="UP000187209">
    <property type="component" value="Unassembled WGS sequence"/>
</dbReference>
<accession>A0A1R2AUJ2</accession>
<evidence type="ECO:0000313" key="3">
    <source>
        <dbReference type="Proteomes" id="UP000187209"/>
    </source>
</evidence>